<evidence type="ECO:0000313" key="3">
    <source>
        <dbReference type="Proteomes" id="UP000014605"/>
    </source>
</evidence>
<protein>
    <recommendedName>
        <fullName evidence="4">DUF5723 domain-containing protein</fullName>
    </recommendedName>
</protein>
<organism evidence="2 3">
    <name type="scientific">Treponema vincentii F0403</name>
    <dbReference type="NCBI Taxonomy" id="1125702"/>
    <lineage>
        <taxon>Bacteria</taxon>
        <taxon>Pseudomonadati</taxon>
        <taxon>Spirochaetota</taxon>
        <taxon>Spirochaetia</taxon>
        <taxon>Spirochaetales</taxon>
        <taxon>Treponemataceae</taxon>
        <taxon>Treponema</taxon>
    </lineage>
</organism>
<evidence type="ECO:0000313" key="2">
    <source>
        <dbReference type="EMBL" id="EPF46636.1"/>
    </source>
</evidence>
<sequence length="415" mass="45296">MKKVFCIALLIIPLVCTAYAEPQAEGGGAPALEYPALEYSNSAGIVIKTQQGSGAFSWNRLAASLPFRYGCVAVTGGSATLLSGFSGASAESLFRHGSAAVEAGTEETVCAVGLRAGLTEWELNRLRIRLPNTELREEHLVHRFYSAGVSCMLPAYRIRYDGDWYWGQAAIGLHDLNFLIAQPSVEAIASIHRFKLSQWYEGLIMAFRLQGVLTNKTGESIASGAARVFAFQNTIYVPIAAHSALSLFASYIYFSGTFSIRLTAANQGYFLFPYRFYNRDISISGSVLGFGGSYRYTAERFRFYSAVQFYSIVDDSGSDVLHSKEKKTFLFKGKEEKSSTPLPTLTGTSLLLLYFSIGFAVTPNVELSAGRIIPVPILPPALAKQSEWITGKGMLSALIIDPLLTGLSIRLTVRL</sequence>
<feature type="signal peptide" evidence="1">
    <location>
        <begin position="1"/>
        <end position="20"/>
    </location>
</feature>
<name>S3LAY4_9SPIR</name>
<evidence type="ECO:0000256" key="1">
    <source>
        <dbReference type="SAM" id="SignalP"/>
    </source>
</evidence>
<dbReference type="EMBL" id="ATFC01000008">
    <property type="protein sequence ID" value="EPF46636.1"/>
    <property type="molecule type" value="Genomic_DNA"/>
</dbReference>
<feature type="chain" id="PRO_5004523186" description="DUF5723 domain-containing protein" evidence="1">
    <location>
        <begin position="21"/>
        <end position="415"/>
    </location>
</feature>
<dbReference type="AlphaFoldDB" id="S3LAY4"/>
<gene>
    <name evidence="2" type="ORF">HMPREF1222_01209</name>
</gene>
<dbReference type="HOGENOM" id="CLU_662122_0_0_12"/>
<keyword evidence="3" id="KW-1185">Reference proteome</keyword>
<proteinExistence type="predicted"/>
<comment type="caution">
    <text evidence="2">The sequence shown here is derived from an EMBL/GenBank/DDBJ whole genome shotgun (WGS) entry which is preliminary data.</text>
</comment>
<keyword evidence="1" id="KW-0732">Signal</keyword>
<accession>S3LAY4</accession>
<reference evidence="2 3" key="1">
    <citation type="submission" date="2013-04" db="EMBL/GenBank/DDBJ databases">
        <title>The Genome Sequence of Treponema vincentii F0403.</title>
        <authorList>
            <consortium name="The Broad Institute Genomics Platform"/>
            <person name="Earl A."/>
            <person name="Ward D."/>
            <person name="Feldgarden M."/>
            <person name="Gevers D."/>
            <person name="Leonetti C."/>
            <person name="Izard J."/>
            <person name="Walker B."/>
            <person name="Young S."/>
            <person name="Zeng Q."/>
            <person name="Gargeya S."/>
            <person name="Fitzgerald M."/>
            <person name="Haas B."/>
            <person name="Abouelleil A."/>
            <person name="Allen A.W."/>
            <person name="Alvarado L."/>
            <person name="Arachchi H.M."/>
            <person name="Berlin A.M."/>
            <person name="Chapman S.B."/>
            <person name="Gainer-Dewar J."/>
            <person name="Goldberg J."/>
            <person name="Griggs A."/>
            <person name="Gujja S."/>
            <person name="Hansen M."/>
            <person name="Howarth C."/>
            <person name="Imamovic A."/>
            <person name="Ireland A."/>
            <person name="Larimer J."/>
            <person name="McCowan C."/>
            <person name="Murphy C."/>
            <person name="Pearson M."/>
            <person name="Poon T.W."/>
            <person name="Priest M."/>
            <person name="Roberts A."/>
            <person name="Saif S."/>
            <person name="Shea T."/>
            <person name="Sisk P."/>
            <person name="Sykes S."/>
            <person name="Wortman J."/>
            <person name="Nusbaum C."/>
            <person name="Birren B."/>
        </authorList>
    </citation>
    <scope>NUCLEOTIDE SEQUENCE [LARGE SCALE GENOMIC DNA]</scope>
    <source>
        <strain evidence="2 3">F0403</strain>
    </source>
</reference>
<dbReference type="RefSeq" id="WP_016518643.1">
    <property type="nucleotide sequence ID" value="NZ_KE332512.1"/>
</dbReference>
<dbReference type="Proteomes" id="UP000014605">
    <property type="component" value="Unassembled WGS sequence"/>
</dbReference>
<evidence type="ECO:0008006" key="4">
    <source>
        <dbReference type="Google" id="ProtNLM"/>
    </source>
</evidence>
<dbReference type="PATRIC" id="fig|1125702.3.peg.1253"/>
<dbReference type="GeneID" id="301461377"/>